<dbReference type="OrthoDB" id="4752473at2"/>
<gene>
    <name evidence="3" type="ORF">A5708_02790</name>
</gene>
<feature type="region of interest" description="Disordered" evidence="2">
    <location>
        <begin position="65"/>
        <end position="102"/>
    </location>
</feature>
<sequence length="392" mass="38934">MIEIVPVHRALLGGMVAGLMGLAVVAGGTASADPVPPAPAPVPAVPAPAPQNLGPELVPPSRYLAAPPAGNQIAPPATATAPGTAAPAAVNPPAPAPAPATSGTIHEFLQSKGVKLEAQKPEGFKALDITLPLPARWTQVPDPNVPDAFAVIADRHGSSIYSSNAQVVVYKLVGNFDPKEAITHGYVDSQKLLAWQPTNAAMTDFGGFPSSIVEGTYRDGDLTLNTSRRHVIATSGHDKYLVSLSVTTDRAVSVADAPATDAIINGFRVSAPGAAAPAPAQVPAASPVGLPAQPPAAAPVAPAAPAPGVAPVAPVVPAPVAAPVAPVAPAAVAPVAPPAPGAAPLVPLAQTSLAAPGGLPAQAPVTNPQRTPSLLAMVPGLPPLPNFSFLQH</sequence>
<reference evidence="3 4" key="1">
    <citation type="submission" date="2016-06" db="EMBL/GenBank/DDBJ databases">
        <authorList>
            <person name="Kjaerup R.B."/>
            <person name="Dalgaard T.S."/>
            <person name="Juul-Madsen H.R."/>
        </authorList>
    </citation>
    <scope>NUCLEOTIDE SEQUENCE [LARGE SCALE GENOMIC DNA]</scope>
    <source>
        <strain evidence="3 4">E1334</strain>
    </source>
</reference>
<dbReference type="EMBL" id="LZKI01000115">
    <property type="protein sequence ID" value="OBI39782.1"/>
    <property type="molecule type" value="Genomic_DNA"/>
</dbReference>
<feature type="compositionally biased region" description="Low complexity" evidence="2">
    <location>
        <begin position="74"/>
        <end position="89"/>
    </location>
</feature>
<comment type="caution">
    <text evidence="3">The sequence shown here is derived from an EMBL/GenBank/DDBJ whole genome shotgun (WGS) entry which is preliminary data.</text>
</comment>
<evidence type="ECO:0008006" key="5">
    <source>
        <dbReference type="Google" id="ProtNLM"/>
    </source>
</evidence>
<dbReference type="Gene3D" id="3.40.1000.10">
    <property type="entry name" value="Mog1/PsbP, alpha/beta/alpha sandwich"/>
    <property type="match status" value="1"/>
</dbReference>
<dbReference type="Pfam" id="PF10738">
    <property type="entry name" value="Lpp-LpqN"/>
    <property type="match status" value="1"/>
</dbReference>
<dbReference type="RefSeq" id="WP_065029589.1">
    <property type="nucleotide sequence ID" value="NZ_LZKI01000115.1"/>
</dbReference>
<organism evidence="3 4">
    <name type="scientific">Mycobacterium colombiense</name>
    <dbReference type="NCBI Taxonomy" id="339268"/>
    <lineage>
        <taxon>Bacteria</taxon>
        <taxon>Bacillati</taxon>
        <taxon>Actinomycetota</taxon>
        <taxon>Actinomycetes</taxon>
        <taxon>Mycobacteriales</taxon>
        <taxon>Mycobacteriaceae</taxon>
        <taxon>Mycobacterium</taxon>
        <taxon>Mycobacterium avium complex (MAC)</taxon>
    </lineage>
</organism>
<evidence type="ECO:0000256" key="1">
    <source>
        <dbReference type="ARBA" id="ARBA00022729"/>
    </source>
</evidence>
<dbReference type="AlphaFoldDB" id="A0A1A2YRB4"/>
<dbReference type="InterPro" id="IPR019674">
    <property type="entry name" value="Lipoprotein_LpqN/LpqT-like"/>
</dbReference>
<proteinExistence type="predicted"/>
<evidence type="ECO:0000313" key="4">
    <source>
        <dbReference type="Proteomes" id="UP000091846"/>
    </source>
</evidence>
<name>A0A1A2YRB4_9MYCO</name>
<protein>
    <recommendedName>
        <fullName evidence="5">Proline-rich 28 kDa antigen</fullName>
    </recommendedName>
</protein>
<keyword evidence="1" id="KW-0732">Signal</keyword>
<evidence type="ECO:0000313" key="3">
    <source>
        <dbReference type="EMBL" id="OBI39782.1"/>
    </source>
</evidence>
<accession>A0A1A2YRB4</accession>
<dbReference type="Proteomes" id="UP000091846">
    <property type="component" value="Unassembled WGS sequence"/>
</dbReference>
<evidence type="ECO:0000256" key="2">
    <source>
        <dbReference type="SAM" id="MobiDB-lite"/>
    </source>
</evidence>